<dbReference type="HOGENOM" id="CLU_943864_0_0_1"/>
<dbReference type="RefSeq" id="XP_008025016.1">
    <property type="nucleotide sequence ID" value="XM_008026825.1"/>
</dbReference>
<reference evidence="2 3" key="1">
    <citation type="journal article" date="2012" name="PLoS Pathog.">
        <title>Diverse lifestyles and strategies of plant pathogenesis encoded in the genomes of eighteen Dothideomycetes fungi.</title>
        <authorList>
            <person name="Ohm R.A."/>
            <person name="Feau N."/>
            <person name="Henrissat B."/>
            <person name="Schoch C.L."/>
            <person name="Horwitz B.A."/>
            <person name="Barry K.W."/>
            <person name="Condon B.J."/>
            <person name="Copeland A.C."/>
            <person name="Dhillon B."/>
            <person name="Glaser F."/>
            <person name="Hesse C.N."/>
            <person name="Kosti I."/>
            <person name="LaButti K."/>
            <person name="Lindquist E.A."/>
            <person name="Lucas S."/>
            <person name="Salamov A.A."/>
            <person name="Bradshaw R.E."/>
            <person name="Ciuffetti L."/>
            <person name="Hamelin R.C."/>
            <person name="Kema G.H.J."/>
            <person name="Lawrence C."/>
            <person name="Scott J.A."/>
            <person name="Spatafora J.W."/>
            <person name="Turgeon B.G."/>
            <person name="de Wit P.J.G.M."/>
            <person name="Zhong S."/>
            <person name="Goodwin S.B."/>
            <person name="Grigoriev I.V."/>
        </authorList>
    </citation>
    <scope>NUCLEOTIDE SEQUENCE [LARGE SCALE GENOMIC DNA]</scope>
    <source>
        <strain evidence="3">28A</strain>
    </source>
</reference>
<evidence type="ECO:0000313" key="2">
    <source>
        <dbReference type="EMBL" id="EOA86721.1"/>
    </source>
</evidence>
<dbReference type="EMBL" id="KB908592">
    <property type="protein sequence ID" value="EOA86721.1"/>
    <property type="molecule type" value="Genomic_DNA"/>
</dbReference>
<dbReference type="AlphaFoldDB" id="R0IPT5"/>
<name>R0IPT5_EXST2</name>
<accession>R0IPT5</accession>
<proteinExistence type="predicted"/>
<keyword evidence="3" id="KW-1185">Reference proteome</keyword>
<gene>
    <name evidence="2" type="ORF">SETTUDRAFT_31046</name>
</gene>
<sequence length="295" mass="34083">MPPDDPSPGAMQTHIPERSRTSAVDTGLTHSPGLPVELRLKIYMIAFPEMDRSVVYERDGEVCARNLVDIGGRQNYKTRISRSGWSLVFLIPERKWCPSLYIRSSFTSNFARDPAIRSEFLNEYLNKVQFHWAQRWKQAFMQEIDGLPQFLSMIATENLNGAFRHLTIHPPWSISLVGPPLPEGEVVWLGRVFSTLCHYETKCELNFLFTSRSLIPLFNRIVEISKTKFLRSHHVEHPNSQRSYPPLPKIDKKTLELFLEDTVLRVLMRDFREANAAGGVRTRPHSLKYLVDFSK</sequence>
<feature type="region of interest" description="Disordered" evidence="1">
    <location>
        <begin position="1"/>
        <end position="27"/>
    </location>
</feature>
<dbReference type="GeneID" id="19403499"/>
<evidence type="ECO:0000256" key="1">
    <source>
        <dbReference type="SAM" id="MobiDB-lite"/>
    </source>
</evidence>
<dbReference type="OrthoDB" id="3693639at2759"/>
<evidence type="ECO:0000313" key="3">
    <source>
        <dbReference type="Proteomes" id="UP000016935"/>
    </source>
</evidence>
<protein>
    <submittedName>
        <fullName evidence="2">Uncharacterized protein</fullName>
    </submittedName>
</protein>
<reference evidence="2 3" key="2">
    <citation type="journal article" date="2013" name="PLoS Genet.">
        <title>Comparative genome structure, secondary metabolite, and effector coding capacity across Cochliobolus pathogens.</title>
        <authorList>
            <person name="Condon B.J."/>
            <person name="Leng Y."/>
            <person name="Wu D."/>
            <person name="Bushley K.E."/>
            <person name="Ohm R.A."/>
            <person name="Otillar R."/>
            <person name="Martin J."/>
            <person name="Schackwitz W."/>
            <person name="Grimwood J."/>
            <person name="MohdZainudin N."/>
            <person name="Xue C."/>
            <person name="Wang R."/>
            <person name="Manning V.A."/>
            <person name="Dhillon B."/>
            <person name="Tu Z.J."/>
            <person name="Steffenson B.J."/>
            <person name="Salamov A."/>
            <person name="Sun H."/>
            <person name="Lowry S."/>
            <person name="LaButti K."/>
            <person name="Han J."/>
            <person name="Copeland A."/>
            <person name="Lindquist E."/>
            <person name="Barry K."/>
            <person name="Schmutz J."/>
            <person name="Baker S.E."/>
            <person name="Ciuffetti L.M."/>
            <person name="Grigoriev I.V."/>
            <person name="Zhong S."/>
            <person name="Turgeon B.G."/>
        </authorList>
    </citation>
    <scope>NUCLEOTIDE SEQUENCE [LARGE SCALE GENOMIC DNA]</scope>
    <source>
        <strain evidence="3">28A</strain>
    </source>
</reference>
<organism evidence="2 3">
    <name type="scientific">Exserohilum turcicum (strain 28A)</name>
    <name type="common">Northern leaf blight fungus</name>
    <name type="synonym">Setosphaeria turcica</name>
    <dbReference type="NCBI Taxonomy" id="671987"/>
    <lineage>
        <taxon>Eukaryota</taxon>
        <taxon>Fungi</taxon>
        <taxon>Dikarya</taxon>
        <taxon>Ascomycota</taxon>
        <taxon>Pezizomycotina</taxon>
        <taxon>Dothideomycetes</taxon>
        <taxon>Pleosporomycetidae</taxon>
        <taxon>Pleosporales</taxon>
        <taxon>Pleosporineae</taxon>
        <taxon>Pleosporaceae</taxon>
        <taxon>Exserohilum</taxon>
    </lineage>
</organism>
<dbReference type="Proteomes" id="UP000016935">
    <property type="component" value="Unassembled WGS sequence"/>
</dbReference>